<name>W1PFN3_AMBTC</name>
<evidence type="ECO:0000256" key="1">
    <source>
        <dbReference type="SAM" id="MobiDB-lite"/>
    </source>
</evidence>
<feature type="region of interest" description="Disordered" evidence="1">
    <location>
        <begin position="83"/>
        <end position="104"/>
    </location>
</feature>
<dbReference type="PANTHER" id="PTHR34460:SF2">
    <property type="entry name" value="OS04G0405500 PROTEIN"/>
    <property type="match status" value="1"/>
</dbReference>
<protein>
    <submittedName>
        <fullName evidence="2">Uncharacterized protein</fullName>
    </submittedName>
</protein>
<dbReference type="PANTHER" id="PTHR34460">
    <property type="entry name" value="VITELLOGENIN-LIKE PROTEIN"/>
    <property type="match status" value="1"/>
</dbReference>
<dbReference type="AlphaFoldDB" id="W1PFN3"/>
<sequence>MKRSKSVAARRVFDGDDPPRPYIAENSPRRKSFWSFLHFARKRRSSDPYYANKKQWAPEGRLAMQGGCATVPEAPTAGWVMVSGKENESPNGGQPPADNLDRKVARSRSVGCGSRSFSGEFLEKLSTGFVDCTLRRVESQREAKQPHNYCNNNNNKIVLHGSREHSEEIKDRVRCGGLFGGFGGSSSSSSSYWISDEHLNNGSSNRISGPPHSRSKSWGWAFASPIRAFRPSSSSATKLPNRRDEGNVAHVAATPRPMVVLRG</sequence>
<evidence type="ECO:0000313" key="3">
    <source>
        <dbReference type="Proteomes" id="UP000017836"/>
    </source>
</evidence>
<gene>
    <name evidence="2" type="ORF">AMTR_s00016p00259280</name>
</gene>
<feature type="region of interest" description="Disordered" evidence="1">
    <location>
        <begin position="1"/>
        <end position="26"/>
    </location>
</feature>
<proteinExistence type="predicted"/>
<dbReference type="Gramene" id="ERN06451">
    <property type="protein sequence ID" value="ERN06451"/>
    <property type="gene ID" value="AMTR_s00016p00259280"/>
</dbReference>
<keyword evidence="3" id="KW-1185">Reference proteome</keyword>
<dbReference type="HOGENOM" id="CLU_041222_0_0_1"/>
<dbReference type="eggNOG" id="ENOG502QT8F">
    <property type="taxonomic scope" value="Eukaryota"/>
</dbReference>
<dbReference type="EMBL" id="KI393908">
    <property type="protein sequence ID" value="ERN06451.1"/>
    <property type="molecule type" value="Genomic_DNA"/>
</dbReference>
<reference evidence="3" key="1">
    <citation type="journal article" date="2013" name="Science">
        <title>The Amborella genome and the evolution of flowering plants.</title>
        <authorList>
            <consortium name="Amborella Genome Project"/>
        </authorList>
    </citation>
    <scope>NUCLEOTIDE SEQUENCE [LARGE SCALE GENOMIC DNA]</scope>
</reference>
<dbReference type="Proteomes" id="UP000017836">
    <property type="component" value="Unassembled WGS sequence"/>
</dbReference>
<accession>W1PFN3</accession>
<dbReference type="OMA" id="PMRAFTS"/>
<evidence type="ECO:0000313" key="2">
    <source>
        <dbReference type="EMBL" id="ERN06451.1"/>
    </source>
</evidence>
<organism evidence="2 3">
    <name type="scientific">Amborella trichopoda</name>
    <dbReference type="NCBI Taxonomy" id="13333"/>
    <lineage>
        <taxon>Eukaryota</taxon>
        <taxon>Viridiplantae</taxon>
        <taxon>Streptophyta</taxon>
        <taxon>Embryophyta</taxon>
        <taxon>Tracheophyta</taxon>
        <taxon>Spermatophyta</taxon>
        <taxon>Magnoliopsida</taxon>
        <taxon>Amborellales</taxon>
        <taxon>Amborellaceae</taxon>
        <taxon>Amborella</taxon>
    </lineage>
</organism>